<gene>
    <name evidence="1" type="ORF">JO391_00420</name>
</gene>
<dbReference type="AlphaFoldDB" id="A0A8G1EBW4"/>
<evidence type="ECO:0000313" key="1">
    <source>
        <dbReference type="EMBL" id="QYZ70045.1"/>
    </source>
</evidence>
<dbReference type="RefSeq" id="WP_220662262.1">
    <property type="nucleotide sequence ID" value="NZ_CP069370.1"/>
</dbReference>
<accession>A0A8G1EBW4</accession>
<dbReference type="Proteomes" id="UP000826300">
    <property type="component" value="Chromosome"/>
</dbReference>
<dbReference type="EMBL" id="CP069370">
    <property type="protein sequence ID" value="QYZ70045.1"/>
    <property type="molecule type" value="Genomic_DNA"/>
</dbReference>
<protein>
    <submittedName>
        <fullName evidence="1">Uncharacterized protein</fullName>
    </submittedName>
</protein>
<name>A0A8G1EBW4_9RHOB</name>
<keyword evidence="2" id="KW-1185">Reference proteome</keyword>
<reference evidence="1" key="1">
    <citation type="submission" date="2021-02" db="EMBL/GenBank/DDBJ databases">
        <title>Rhodobacter shimadae sp. nov., an aerobic anoxygenic phototrophic bacterium isolated from a hot spring.</title>
        <authorList>
            <person name="Muramatsu S."/>
            <person name="Haruta S."/>
            <person name="Hirose S."/>
            <person name="Hanada S."/>
        </authorList>
    </citation>
    <scope>NUCLEOTIDE SEQUENCE</scope>
    <source>
        <strain evidence="1">N10</strain>
    </source>
</reference>
<organism evidence="1 2">
    <name type="scientific">Neotabrizicola shimadae</name>
    <dbReference type="NCBI Taxonomy" id="2807096"/>
    <lineage>
        <taxon>Bacteria</taxon>
        <taxon>Pseudomonadati</taxon>
        <taxon>Pseudomonadota</taxon>
        <taxon>Alphaproteobacteria</taxon>
        <taxon>Rhodobacterales</taxon>
        <taxon>Paracoccaceae</taxon>
        <taxon>Neotabrizicola</taxon>
    </lineage>
</organism>
<proteinExistence type="predicted"/>
<dbReference type="KEGG" id="nsm:JO391_00420"/>
<sequence>MTFRTGSIASLQNANLAKGESLLGRAHSMADERQIGCLEAVAVDESGRCWVLGWVKRSAGNAFGALMLDRWKHPCAMAIARFSRDDVPSDATGFIGLLHGEWQPEIDAKLVVMLLAVEGVPHLRSVGATLRRVDMRSIATILDAAGSTLQDGYYRELRSILIAPESWVPGLSKAARIDVRTGVDNIVAIPGVGCIIEGWLLAPGRTTTGFALRAGDTVAQADLRSSFRLARPDLLAAFPKAGGEVQDAGFVAFFPMRDTRALIEELTLKLYHGENAATNHRLADIPIQWLNRGAGEDVLLRCYPSLEHEAFFPALAASLKRARQSQQPPPVGWQIEPSERSLFIAVSGSQSDAYRVADQVMDVADLLEAGRIRVVLMAHEAVRSHVLPLFRDLEDGAQQGNSLFFLRAALGLRDVAVASTLTKADRLVVLREDARMTRTLVEQCVERLSGKDEGLAVIAAQDRPMRQDGPPGLFWTARSLTDFARSGADWAGLPDAPILGRVGRSALQQPRPPLLARLERTGAAS</sequence>
<evidence type="ECO:0000313" key="2">
    <source>
        <dbReference type="Proteomes" id="UP000826300"/>
    </source>
</evidence>